<evidence type="ECO:0008006" key="4">
    <source>
        <dbReference type="Google" id="ProtNLM"/>
    </source>
</evidence>
<proteinExistence type="predicted"/>
<dbReference type="Proteomes" id="UP000233256">
    <property type="component" value="Unassembled WGS sequence"/>
</dbReference>
<evidence type="ECO:0000313" key="2">
    <source>
        <dbReference type="EMBL" id="PKK91779.1"/>
    </source>
</evidence>
<evidence type="ECO:0000313" key="3">
    <source>
        <dbReference type="Proteomes" id="UP000233256"/>
    </source>
</evidence>
<dbReference type="AlphaFoldDB" id="A0A2N1PTV9"/>
<dbReference type="Gene3D" id="1.25.40.10">
    <property type="entry name" value="Tetratricopeptide repeat domain"/>
    <property type="match status" value="1"/>
</dbReference>
<comment type="caution">
    <text evidence="2">The sequence shown here is derived from an EMBL/GenBank/DDBJ whole genome shotgun (WGS) entry which is preliminary data.</text>
</comment>
<organism evidence="2 3">
    <name type="scientific">Candidatus Wallbacteria bacterium HGW-Wallbacteria-1</name>
    <dbReference type="NCBI Taxonomy" id="2013854"/>
    <lineage>
        <taxon>Bacteria</taxon>
        <taxon>Candidatus Walliibacteriota</taxon>
    </lineage>
</organism>
<name>A0A2N1PTV9_9BACT</name>
<reference evidence="2 3" key="1">
    <citation type="journal article" date="2017" name="ISME J.">
        <title>Potential for microbial H2 and metal transformations associated with novel bacteria and archaea in deep terrestrial subsurface sediments.</title>
        <authorList>
            <person name="Hernsdorf A.W."/>
            <person name="Amano Y."/>
            <person name="Miyakawa K."/>
            <person name="Ise K."/>
            <person name="Suzuki Y."/>
            <person name="Anantharaman K."/>
            <person name="Probst A."/>
            <person name="Burstein D."/>
            <person name="Thomas B.C."/>
            <person name="Banfield J.F."/>
        </authorList>
    </citation>
    <scope>NUCLEOTIDE SEQUENCE [LARGE SCALE GENOMIC DNA]</scope>
    <source>
        <strain evidence="2">HGW-Wallbacteria-1</strain>
    </source>
</reference>
<accession>A0A2N1PTV9</accession>
<feature type="compositionally biased region" description="Polar residues" evidence="1">
    <location>
        <begin position="53"/>
        <end position="65"/>
    </location>
</feature>
<evidence type="ECO:0000256" key="1">
    <source>
        <dbReference type="SAM" id="MobiDB-lite"/>
    </source>
</evidence>
<sequence length="184" mass="20297">MNNRVIAIVCVFLFLAAGALLLKKAGRKAPGGIVAGKTASSVKSGKKVKASRYGSQTSASAQTAPGQEGPRGRWAGVKPSIPRSLQYEKAMDLLDSQNYKEASAILRDLKGEYPEQSYEGMLLAYNEAESYFFSKSMNMARSAYQDFLSKYPDSPFTENAREALSFIDNFDKYKKMYVSPDDIK</sequence>
<protein>
    <recommendedName>
        <fullName evidence="4">Outer membrane lipoprotein BamD-like domain-containing protein</fullName>
    </recommendedName>
</protein>
<dbReference type="EMBL" id="PGXC01000002">
    <property type="protein sequence ID" value="PKK91779.1"/>
    <property type="molecule type" value="Genomic_DNA"/>
</dbReference>
<dbReference type="InterPro" id="IPR011990">
    <property type="entry name" value="TPR-like_helical_dom_sf"/>
</dbReference>
<dbReference type="SUPFAM" id="SSF48452">
    <property type="entry name" value="TPR-like"/>
    <property type="match status" value="1"/>
</dbReference>
<gene>
    <name evidence="2" type="ORF">CVV64_03705</name>
</gene>
<feature type="region of interest" description="Disordered" evidence="1">
    <location>
        <begin position="46"/>
        <end position="78"/>
    </location>
</feature>